<dbReference type="SUPFAM" id="SSF52540">
    <property type="entry name" value="P-loop containing nucleoside triphosphate hydrolases"/>
    <property type="match status" value="1"/>
</dbReference>
<dbReference type="InterPro" id="IPR025202">
    <property type="entry name" value="PLD-like_dom"/>
</dbReference>
<dbReference type="GO" id="GO:0016787">
    <property type="term" value="F:hydrolase activity"/>
    <property type="evidence" value="ECO:0007669"/>
    <property type="project" value="UniProtKB-KW"/>
</dbReference>
<gene>
    <name evidence="6" type="ORF">HMEPL2_29140</name>
</gene>
<dbReference type="PANTHER" id="PTHR11274">
    <property type="entry name" value="RAD25/XP-B DNA REPAIR HELICASE"/>
    <property type="match status" value="1"/>
</dbReference>
<dbReference type="SMART" id="SM00487">
    <property type="entry name" value="DEXDc"/>
    <property type="match status" value="1"/>
</dbReference>
<evidence type="ECO:0000313" key="7">
    <source>
        <dbReference type="Proteomes" id="UP000501053"/>
    </source>
</evidence>
<keyword evidence="2" id="KW-0378">Hydrolase</keyword>
<evidence type="ECO:0000256" key="2">
    <source>
        <dbReference type="ARBA" id="ARBA00022801"/>
    </source>
</evidence>
<evidence type="ECO:0000256" key="3">
    <source>
        <dbReference type="ARBA" id="ARBA00022806"/>
    </source>
</evidence>
<reference evidence="6 7" key="1">
    <citation type="submission" date="2020-03" db="EMBL/GenBank/DDBJ databases">
        <title>Complete Genome Sequence of Halomonas meridiana strain Eplume2, isolated from hydrothermal-plume in the north east Pacific Ocean.</title>
        <authorList>
            <person name="Kurihara Y."/>
            <person name="Kawai S."/>
            <person name="Sakai A."/>
            <person name="Galipon J."/>
            <person name="Arakawa K."/>
        </authorList>
    </citation>
    <scope>NUCLEOTIDE SEQUENCE [LARGE SCALE GENOMIC DNA]</scope>
    <source>
        <strain evidence="6 7">Eplume2</strain>
    </source>
</reference>
<dbReference type="Proteomes" id="UP000501053">
    <property type="component" value="Chromosome"/>
</dbReference>
<dbReference type="EMBL" id="AP022869">
    <property type="protein sequence ID" value="BCB72563.1"/>
    <property type="molecule type" value="Genomic_DNA"/>
</dbReference>
<evidence type="ECO:0000313" key="6">
    <source>
        <dbReference type="EMBL" id="BCB72563.1"/>
    </source>
</evidence>
<dbReference type="Gene3D" id="3.40.50.300">
    <property type="entry name" value="P-loop containing nucleotide triphosphate hydrolases"/>
    <property type="match status" value="2"/>
</dbReference>
<protein>
    <submittedName>
        <fullName evidence="6">DNA-repair protein</fullName>
    </submittedName>
</protein>
<dbReference type="GO" id="GO:0004386">
    <property type="term" value="F:helicase activity"/>
    <property type="evidence" value="ECO:0007669"/>
    <property type="project" value="UniProtKB-KW"/>
</dbReference>
<accession>A0A6F8XGF1</accession>
<dbReference type="Pfam" id="PF04851">
    <property type="entry name" value="ResIII"/>
    <property type="match status" value="1"/>
</dbReference>
<keyword evidence="3" id="KW-0347">Helicase</keyword>
<dbReference type="InterPro" id="IPR050615">
    <property type="entry name" value="ATP-dep_DNA_Helicase"/>
</dbReference>
<evidence type="ECO:0000256" key="1">
    <source>
        <dbReference type="ARBA" id="ARBA00022741"/>
    </source>
</evidence>
<dbReference type="AlphaFoldDB" id="A0A6F8XGF1"/>
<keyword evidence="7" id="KW-1185">Reference proteome</keyword>
<organism evidence="6 7">
    <name type="scientific">Vreelandella aquamarina</name>
    <dbReference type="NCBI Taxonomy" id="77097"/>
    <lineage>
        <taxon>Bacteria</taxon>
        <taxon>Pseudomonadati</taxon>
        <taxon>Pseudomonadota</taxon>
        <taxon>Gammaproteobacteria</taxon>
        <taxon>Oceanospirillales</taxon>
        <taxon>Halomonadaceae</taxon>
        <taxon>Vreelandella</taxon>
    </lineage>
</organism>
<dbReference type="InterPro" id="IPR006935">
    <property type="entry name" value="Helicase/UvrB_N"/>
</dbReference>
<keyword evidence="4" id="KW-0067">ATP-binding</keyword>
<dbReference type="Pfam" id="PF00271">
    <property type="entry name" value="Helicase_C"/>
    <property type="match status" value="1"/>
</dbReference>
<name>A0A6F8XGF1_9GAMM</name>
<dbReference type="GO" id="GO:0003677">
    <property type="term" value="F:DNA binding"/>
    <property type="evidence" value="ECO:0007669"/>
    <property type="project" value="InterPro"/>
</dbReference>
<dbReference type="InterPro" id="IPR014001">
    <property type="entry name" value="Helicase_ATP-bd"/>
</dbReference>
<sequence>MTQTNIDYLPPIFYPSEKDIDGGLFQPVASVSTTLDCMVGYFTSGVLSELALALSSFLKIEDAEPMRFIISPNIESNDLAAIRQAYSEGTDFFGILFPELLISESALRTYTVSALAYLIVSKKIELKVALKRNGLFHTKAWLFKTPSGGVAIHGSSNATTGGMFKNFEQLVLSRSWMGWESNEVVKSLQKKFDTFWGGGTDDVEIIPMNDKTLETIARLSSKQTRVLENFSNSYYVSLEESGNNGLNNRVSKLSIPGYIDFRNGAFAHQGEAVDAWFENNQCGILSIATGGGKTITSMIAATKLMEREKSLLVVVAVPTKALMNQWERDISEFGVSAVNTNGMSVMKIQRACKSSARNLRLNLSSAEVIVVTHAALLNDIFDEKLLNSSHFKSMLIVDEVHNIGSQRSQEKFPRLFDFKIGLSATFERQFDEEGTRFLIEIFNKVVYEYGLDRAIGECLVNFQYYAHFIYLTAEEEFDFEELTAEIKKMSFAAASDAPLSAKERWQRLCLKRRALVESASNKIEALENLLPKSRYDIKKSLIFCTDKNPEQLDAVNEILVRRKVNFHQITAEETAQNKTLNSIIKSFSDDELQVLTSKRVLDEGFNVPQTETAYLLASNTVLRQWTQRLGRVLRSSPGTGKERATIHDFIVLPAVDGEADKDLKSLIESEYRRIQFFSGYSDNYTDKNGGYEACEKILQLLGAV</sequence>
<dbReference type="InterPro" id="IPR027417">
    <property type="entry name" value="P-loop_NTPase"/>
</dbReference>
<dbReference type="RefSeq" id="WP_172515303.1">
    <property type="nucleotide sequence ID" value="NZ_AP022869.1"/>
</dbReference>
<proteinExistence type="predicted"/>
<dbReference type="PANTHER" id="PTHR11274:SF0">
    <property type="entry name" value="GENERAL TRANSCRIPTION AND DNA REPAIR FACTOR IIH HELICASE SUBUNIT XPB"/>
    <property type="match status" value="1"/>
</dbReference>
<evidence type="ECO:0000256" key="4">
    <source>
        <dbReference type="ARBA" id="ARBA00022840"/>
    </source>
</evidence>
<feature type="domain" description="Helicase ATP-binding" evidence="5">
    <location>
        <begin position="274"/>
        <end position="444"/>
    </location>
</feature>
<dbReference type="GO" id="GO:0005524">
    <property type="term" value="F:ATP binding"/>
    <property type="evidence" value="ECO:0007669"/>
    <property type="project" value="UniProtKB-KW"/>
</dbReference>
<evidence type="ECO:0000259" key="5">
    <source>
        <dbReference type="PROSITE" id="PS51192"/>
    </source>
</evidence>
<dbReference type="InterPro" id="IPR001650">
    <property type="entry name" value="Helicase_C-like"/>
</dbReference>
<keyword evidence="1" id="KW-0547">Nucleotide-binding</keyword>
<dbReference type="Gene3D" id="3.30.870.10">
    <property type="entry name" value="Endonuclease Chain A"/>
    <property type="match status" value="1"/>
</dbReference>
<dbReference type="Pfam" id="PF13091">
    <property type="entry name" value="PLDc_2"/>
    <property type="match status" value="1"/>
</dbReference>
<dbReference type="PROSITE" id="PS51192">
    <property type="entry name" value="HELICASE_ATP_BIND_1"/>
    <property type="match status" value="1"/>
</dbReference>